<comment type="caution">
    <text evidence="2">The sequence shown here is derived from an EMBL/GenBank/DDBJ whole genome shotgun (WGS) entry which is preliminary data.</text>
</comment>
<keyword evidence="3" id="KW-1185">Reference proteome</keyword>
<evidence type="ECO:0000313" key="2">
    <source>
        <dbReference type="EMBL" id="GAA1853096.1"/>
    </source>
</evidence>
<evidence type="ECO:0000313" key="3">
    <source>
        <dbReference type="Proteomes" id="UP001500449"/>
    </source>
</evidence>
<organism evidence="2 3">
    <name type="scientific">Pseudonocardia ailaonensis</name>
    <dbReference type="NCBI Taxonomy" id="367279"/>
    <lineage>
        <taxon>Bacteria</taxon>
        <taxon>Bacillati</taxon>
        <taxon>Actinomycetota</taxon>
        <taxon>Actinomycetes</taxon>
        <taxon>Pseudonocardiales</taxon>
        <taxon>Pseudonocardiaceae</taxon>
        <taxon>Pseudonocardia</taxon>
    </lineage>
</organism>
<name>A0ABN2N9C9_9PSEU</name>
<accession>A0ABN2N9C9</accession>
<reference evidence="2 3" key="1">
    <citation type="journal article" date="2019" name="Int. J. Syst. Evol. Microbiol.">
        <title>The Global Catalogue of Microorganisms (GCM) 10K type strain sequencing project: providing services to taxonomists for standard genome sequencing and annotation.</title>
        <authorList>
            <consortium name="The Broad Institute Genomics Platform"/>
            <consortium name="The Broad Institute Genome Sequencing Center for Infectious Disease"/>
            <person name="Wu L."/>
            <person name="Ma J."/>
        </authorList>
    </citation>
    <scope>NUCLEOTIDE SEQUENCE [LARGE SCALE GENOMIC DNA]</scope>
    <source>
        <strain evidence="2 3">JCM 16009</strain>
    </source>
</reference>
<gene>
    <name evidence="2" type="ORF">GCM10009836_36480</name>
</gene>
<proteinExistence type="predicted"/>
<evidence type="ECO:0000256" key="1">
    <source>
        <dbReference type="SAM" id="MobiDB-lite"/>
    </source>
</evidence>
<sequence length="88" mass="9187">MSRRGILNEAIVPRRRSSNRCGGVVVAEHDRRAVHADLADDAGGGRLSVRADDRTDAPFSPIPSEPAGSAVLQSNGVEVTLPDASVSP</sequence>
<feature type="region of interest" description="Disordered" evidence="1">
    <location>
        <begin position="54"/>
        <end position="88"/>
    </location>
</feature>
<dbReference type="EMBL" id="BAAAQK010000009">
    <property type="protein sequence ID" value="GAA1853096.1"/>
    <property type="molecule type" value="Genomic_DNA"/>
</dbReference>
<dbReference type="Proteomes" id="UP001500449">
    <property type="component" value="Unassembled WGS sequence"/>
</dbReference>
<protein>
    <submittedName>
        <fullName evidence="2">Uncharacterized protein</fullName>
    </submittedName>
</protein>